<comment type="caution">
    <text evidence="1">The sequence shown here is derived from an EMBL/GenBank/DDBJ whole genome shotgun (WGS) entry which is preliminary data.</text>
</comment>
<name>A0A0M2V151_9BACT</name>
<accession>A0A0M2V151</accession>
<reference evidence="1 2" key="1">
    <citation type="journal article" date="2013" name="BMC Microbiol.">
        <title>Identification of the type II cytochrome c maturation pathway in anammox bacteria by comparative genomics.</title>
        <authorList>
            <person name="Ferousi C."/>
            <person name="Speth D.R."/>
            <person name="Reimann J."/>
            <person name="Op den Camp H.J."/>
            <person name="Allen J.W."/>
            <person name="Keltjens J.T."/>
            <person name="Jetten M.S."/>
        </authorList>
    </citation>
    <scope>NUCLEOTIDE SEQUENCE [LARGE SCALE GENOMIC DNA]</scope>
    <source>
        <strain evidence="1">RU1</strain>
    </source>
</reference>
<evidence type="ECO:0000313" key="2">
    <source>
        <dbReference type="Proteomes" id="UP000034954"/>
    </source>
</evidence>
<evidence type="ECO:0000313" key="1">
    <source>
        <dbReference type="EMBL" id="KKO20876.1"/>
    </source>
</evidence>
<sequence>MVQVDDGKRAQEIAEEFLRVNFAKAFDALARQINPVLPRIKKVFSQGYYWVLDQGEYATDVLFKDRQSLLEIYPELVEHALVSFSASDVMTFLGRKLRGNFQGEMITDTKKRPQGIRIKHRMKQNSLKMYDKWSVLRVETTINNPREFKIYRKVERYGKKVMRWIPMGKSVFNLYRYAEVSKIANERYLGALSAVVPLNDCVRELEQLAQSVHDGQDRYSGFVTVHPLV</sequence>
<organism evidence="1 2">
    <name type="scientific">Candidatus Brocadia fulgida</name>
    <dbReference type="NCBI Taxonomy" id="380242"/>
    <lineage>
        <taxon>Bacteria</taxon>
        <taxon>Pseudomonadati</taxon>
        <taxon>Planctomycetota</taxon>
        <taxon>Candidatus Brocadiia</taxon>
        <taxon>Candidatus Brocadiales</taxon>
        <taxon>Candidatus Brocadiaceae</taxon>
        <taxon>Candidatus Brocadia</taxon>
    </lineage>
</organism>
<dbReference type="AlphaFoldDB" id="A0A0M2V151"/>
<dbReference type="EMBL" id="LAQJ01000052">
    <property type="protein sequence ID" value="KKO20876.1"/>
    <property type="molecule type" value="Genomic_DNA"/>
</dbReference>
<gene>
    <name evidence="1" type="ORF">BROFUL_00392</name>
</gene>
<keyword evidence="2" id="KW-1185">Reference proteome</keyword>
<proteinExistence type="predicted"/>
<protein>
    <submittedName>
        <fullName evidence="1">Uncharacterized protein</fullName>
    </submittedName>
</protein>
<dbReference type="Proteomes" id="UP000034954">
    <property type="component" value="Unassembled WGS sequence"/>
</dbReference>